<dbReference type="InterPro" id="IPR022706">
    <property type="entry name" value="Antifungal_prot"/>
</dbReference>
<accession>A0A2L2TZM2</accession>
<evidence type="ECO:0000313" key="5">
    <source>
        <dbReference type="Proteomes" id="UP000245910"/>
    </source>
</evidence>
<dbReference type="Pfam" id="PF11402">
    <property type="entry name" value="Antifungal_prot"/>
    <property type="match status" value="1"/>
</dbReference>
<dbReference type="KEGG" id="fvn:FVRRES_07967"/>
<dbReference type="Gene3D" id="2.40.50.60">
    <property type="entry name" value="Antifungal protein domain"/>
    <property type="match status" value="1"/>
</dbReference>
<dbReference type="SUPFAM" id="SSF57598">
    <property type="entry name" value="Antifungal protein (AGAFP)"/>
    <property type="match status" value="1"/>
</dbReference>
<dbReference type="EMBL" id="LN649231">
    <property type="protein sequence ID" value="CEI67890.1"/>
    <property type="molecule type" value="Genomic_DNA"/>
</dbReference>
<evidence type="ECO:0000313" key="4">
    <source>
        <dbReference type="EMBL" id="CEI67890.1"/>
    </source>
</evidence>
<keyword evidence="5" id="KW-1185">Reference proteome</keyword>
<evidence type="ECO:0000256" key="3">
    <source>
        <dbReference type="SAM" id="SignalP"/>
    </source>
</evidence>
<keyword evidence="2" id="KW-0295">Fungicide</keyword>
<evidence type="ECO:0008006" key="6">
    <source>
        <dbReference type="Google" id="ProtNLM"/>
    </source>
</evidence>
<dbReference type="GO" id="GO:0031640">
    <property type="term" value="P:killing of cells of another organism"/>
    <property type="evidence" value="ECO:0007669"/>
    <property type="project" value="UniProtKB-KW"/>
</dbReference>
<dbReference type="Proteomes" id="UP000245910">
    <property type="component" value="Chromosome III"/>
</dbReference>
<dbReference type="RefSeq" id="XP_025591605.1">
    <property type="nucleotide sequence ID" value="XM_025736667.2"/>
</dbReference>
<feature type="chain" id="PRO_5014662931" description="Antifungal protein" evidence="3">
    <location>
        <begin position="19"/>
        <end position="92"/>
    </location>
</feature>
<keyword evidence="1" id="KW-0929">Antimicrobial</keyword>
<evidence type="ECO:0000256" key="1">
    <source>
        <dbReference type="ARBA" id="ARBA00022529"/>
    </source>
</evidence>
<sequence>MQFSTIFSLFIAAMGIVATPIDSPTQELDARGNLFPRLEYWGSCTKSNNRCKYKNDDDNSVLQNCLSFNNKKCTKDGNNCKWDSAKKELNYY</sequence>
<feature type="signal peptide" evidence="3">
    <location>
        <begin position="1"/>
        <end position="18"/>
    </location>
</feature>
<keyword evidence="3" id="KW-0732">Signal</keyword>
<organism evidence="4 5">
    <name type="scientific">Fusarium venenatum</name>
    <dbReference type="NCBI Taxonomy" id="56646"/>
    <lineage>
        <taxon>Eukaryota</taxon>
        <taxon>Fungi</taxon>
        <taxon>Dikarya</taxon>
        <taxon>Ascomycota</taxon>
        <taxon>Pezizomycotina</taxon>
        <taxon>Sordariomycetes</taxon>
        <taxon>Hypocreomycetidae</taxon>
        <taxon>Hypocreales</taxon>
        <taxon>Nectriaceae</taxon>
        <taxon>Fusarium</taxon>
    </lineage>
</organism>
<protein>
    <recommendedName>
        <fullName evidence="6">Antifungal protein</fullName>
    </recommendedName>
</protein>
<proteinExistence type="predicted"/>
<name>A0A2L2TZM2_9HYPO</name>
<dbReference type="InterPro" id="IPR023112">
    <property type="entry name" value="Antifungal-protein_dom_sf"/>
</dbReference>
<dbReference type="AlphaFoldDB" id="A0A2L2TZM2"/>
<dbReference type="GeneID" id="37259606"/>
<reference evidence="5" key="1">
    <citation type="submission" date="2014-10" db="EMBL/GenBank/DDBJ databases">
        <authorList>
            <person name="King R."/>
        </authorList>
    </citation>
    <scope>NUCLEOTIDE SEQUENCE [LARGE SCALE GENOMIC DNA]</scope>
    <source>
        <strain evidence="5">A3/5</strain>
    </source>
</reference>
<evidence type="ECO:0000256" key="2">
    <source>
        <dbReference type="ARBA" id="ARBA00022577"/>
    </source>
</evidence>
<dbReference type="GO" id="GO:0050832">
    <property type="term" value="P:defense response to fungus"/>
    <property type="evidence" value="ECO:0007669"/>
    <property type="project" value="UniProtKB-KW"/>
</dbReference>